<evidence type="ECO:0000256" key="4">
    <source>
        <dbReference type="ARBA" id="ARBA00023125"/>
    </source>
</evidence>
<dbReference type="InterPro" id="IPR036390">
    <property type="entry name" value="WH_DNA-bd_sf"/>
</dbReference>
<dbReference type="GO" id="GO:0030170">
    <property type="term" value="F:pyridoxal phosphate binding"/>
    <property type="evidence" value="ECO:0007669"/>
    <property type="project" value="InterPro"/>
</dbReference>
<dbReference type="SUPFAM" id="SSF46785">
    <property type="entry name" value="Winged helix' DNA-binding domain"/>
    <property type="match status" value="1"/>
</dbReference>
<name>A0A5E6MU30_PSEFL</name>
<dbReference type="InterPro" id="IPR015424">
    <property type="entry name" value="PyrdxlP-dep_Trfase"/>
</dbReference>
<reference evidence="7" key="1">
    <citation type="submission" date="2019-09" db="EMBL/GenBank/DDBJ databases">
        <authorList>
            <person name="Chandra G."/>
            <person name="Truman W A."/>
        </authorList>
    </citation>
    <scope>NUCLEOTIDE SEQUENCE</scope>
    <source>
        <strain evidence="7">PS683</strain>
    </source>
</reference>
<dbReference type="InterPro" id="IPR004839">
    <property type="entry name" value="Aminotransferase_I/II_large"/>
</dbReference>
<dbReference type="CDD" id="cd07377">
    <property type="entry name" value="WHTH_GntR"/>
    <property type="match status" value="1"/>
</dbReference>
<dbReference type="InterPro" id="IPR000524">
    <property type="entry name" value="Tscrpt_reg_HTH_GntR"/>
</dbReference>
<dbReference type="PANTHER" id="PTHR46577">
    <property type="entry name" value="HTH-TYPE TRANSCRIPTIONAL REGULATORY PROTEIN GABR"/>
    <property type="match status" value="1"/>
</dbReference>
<dbReference type="SMART" id="SM00345">
    <property type="entry name" value="HTH_GNTR"/>
    <property type="match status" value="1"/>
</dbReference>
<dbReference type="InterPro" id="IPR051446">
    <property type="entry name" value="HTH_trans_reg/aminotransferase"/>
</dbReference>
<evidence type="ECO:0000256" key="5">
    <source>
        <dbReference type="ARBA" id="ARBA00023163"/>
    </source>
</evidence>
<dbReference type="Gene3D" id="3.40.640.10">
    <property type="entry name" value="Type I PLP-dependent aspartate aminotransferase-like (Major domain)"/>
    <property type="match status" value="1"/>
</dbReference>
<proteinExistence type="inferred from homology"/>
<dbReference type="Gene3D" id="3.90.1150.10">
    <property type="entry name" value="Aspartate Aminotransferase, domain 1"/>
    <property type="match status" value="1"/>
</dbReference>
<dbReference type="Pfam" id="PF00155">
    <property type="entry name" value="Aminotran_1_2"/>
    <property type="match status" value="1"/>
</dbReference>
<dbReference type="EMBL" id="LR700645">
    <property type="protein sequence ID" value="VVM14933.1"/>
    <property type="molecule type" value="Genomic_DNA"/>
</dbReference>
<dbReference type="EC" id="2.6.1.9" evidence="7"/>
<keyword evidence="3" id="KW-0805">Transcription regulation</keyword>
<dbReference type="SUPFAM" id="SSF53383">
    <property type="entry name" value="PLP-dependent transferases"/>
    <property type="match status" value="1"/>
</dbReference>
<dbReference type="GO" id="GO:0004400">
    <property type="term" value="F:histidinol-phosphate transaminase activity"/>
    <property type="evidence" value="ECO:0007669"/>
    <property type="project" value="UniProtKB-EC"/>
</dbReference>
<evidence type="ECO:0000313" key="7">
    <source>
        <dbReference type="EMBL" id="VVM14933.1"/>
    </source>
</evidence>
<dbReference type="PANTHER" id="PTHR46577:SF1">
    <property type="entry name" value="HTH-TYPE TRANSCRIPTIONAL REGULATORY PROTEIN GABR"/>
    <property type="match status" value="1"/>
</dbReference>
<dbReference type="GO" id="GO:0003700">
    <property type="term" value="F:DNA-binding transcription factor activity"/>
    <property type="evidence" value="ECO:0007669"/>
    <property type="project" value="InterPro"/>
</dbReference>
<keyword evidence="7" id="KW-0032">Aminotransferase</keyword>
<dbReference type="CDD" id="cd00609">
    <property type="entry name" value="AAT_like"/>
    <property type="match status" value="1"/>
</dbReference>
<feature type="domain" description="HTH gntR-type" evidence="6">
    <location>
        <begin position="3"/>
        <end position="71"/>
    </location>
</feature>
<dbReference type="InterPro" id="IPR015421">
    <property type="entry name" value="PyrdxlP-dep_Trfase_major"/>
</dbReference>
<evidence type="ECO:0000256" key="2">
    <source>
        <dbReference type="ARBA" id="ARBA00022898"/>
    </source>
</evidence>
<dbReference type="InterPro" id="IPR036388">
    <property type="entry name" value="WH-like_DNA-bd_sf"/>
</dbReference>
<dbReference type="GO" id="GO:0003677">
    <property type="term" value="F:DNA binding"/>
    <property type="evidence" value="ECO:0007669"/>
    <property type="project" value="UniProtKB-KW"/>
</dbReference>
<protein>
    <submittedName>
        <fullName evidence="7">Histidinol-phosphate aminotransferase</fullName>
        <ecNumber evidence="7">2.6.1.9</ecNumber>
    </submittedName>
</protein>
<dbReference type="Gene3D" id="1.10.10.10">
    <property type="entry name" value="Winged helix-like DNA-binding domain superfamily/Winged helix DNA-binding domain"/>
    <property type="match status" value="1"/>
</dbReference>
<gene>
    <name evidence="7" type="primary">hisC_4</name>
    <name evidence="7" type="ORF">PS683_03248</name>
</gene>
<evidence type="ECO:0000256" key="3">
    <source>
        <dbReference type="ARBA" id="ARBA00023015"/>
    </source>
</evidence>
<evidence type="ECO:0000259" key="6">
    <source>
        <dbReference type="PROSITE" id="PS50949"/>
    </source>
</evidence>
<dbReference type="AlphaFoldDB" id="A0A5E6MU30"/>
<keyword evidence="7" id="KW-0808">Transferase</keyword>
<evidence type="ECO:0000256" key="1">
    <source>
        <dbReference type="ARBA" id="ARBA00005384"/>
    </source>
</evidence>
<keyword evidence="4" id="KW-0238">DNA-binding</keyword>
<sequence length="441" mass="47418">MPRARYKSLVDTFAADIRSGKMPPGTRLPTHRQLAADHGLALVTASRVYTELEAMGLVSGETGRGTFVREISLPPGQGSGQMPVAAGMLDLNFNYPSLPGQAELLRTALRQLALCGDLEALLRYQPHGGRPHERAAFARHLLSRGLSVEADQVLLVSGAQHGLAVTMMALLKPGDVIAVDALTYSGFKVLAETLHLEVVAIPVTPVGPDLDALQALCRRRPVRAVYSMPTLHNPLGWVMGRNSREQLVAIARQYNLMIIEDAAYAFLAADAPPPVASLAPERTVYVGGLSKSVATGLRVGFVAAPNEWVKPLERTIMATTWNVPGVMSAIAVAWIDDGTVAQLEAQKREDAQARQALAARVLKGLAYTSHPSSYFLWLPLAEDARADQVAMTLQREGVCVSTAEPFAVSAHVPHALRLALGSVAMPALHEALLNVRKVVEW</sequence>
<comment type="similarity">
    <text evidence="1">In the C-terminal section; belongs to the class-I pyridoxal-phosphate-dependent aminotransferase family.</text>
</comment>
<organism evidence="7">
    <name type="scientific">Pseudomonas fluorescens</name>
    <dbReference type="NCBI Taxonomy" id="294"/>
    <lineage>
        <taxon>Bacteria</taxon>
        <taxon>Pseudomonadati</taxon>
        <taxon>Pseudomonadota</taxon>
        <taxon>Gammaproteobacteria</taxon>
        <taxon>Pseudomonadales</taxon>
        <taxon>Pseudomonadaceae</taxon>
        <taxon>Pseudomonas</taxon>
    </lineage>
</organism>
<dbReference type="PROSITE" id="PS50949">
    <property type="entry name" value="HTH_GNTR"/>
    <property type="match status" value="1"/>
</dbReference>
<dbReference type="InterPro" id="IPR015422">
    <property type="entry name" value="PyrdxlP-dep_Trfase_small"/>
</dbReference>
<keyword evidence="2" id="KW-0663">Pyridoxal phosphate</keyword>
<accession>A0A5E6MU30</accession>
<keyword evidence="5" id="KW-0804">Transcription</keyword>
<dbReference type="Pfam" id="PF00392">
    <property type="entry name" value="GntR"/>
    <property type="match status" value="1"/>
</dbReference>